<dbReference type="InterPro" id="IPR036746">
    <property type="entry name" value="TT1725-like_sf"/>
</dbReference>
<dbReference type="STRING" id="237682.SAMN05421676_104309"/>
<dbReference type="Pfam" id="PF04456">
    <property type="entry name" value="DUF503"/>
    <property type="match status" value="1"/>
</dbReference>
<accession>A0A1I0E6G5</accession>
<dbReference type="Gene3D" id="3.30.70.1120">
    <property type="entry name" value="TT1725-like"/>
    <property type="match status" value="1"/>
</dbReference>
<dbReference type="EMBL" id="FOHJ01000004">
    <property type="protein sequence ID" value="SET40412.1"/>
    <property type="molecule type" value="Genomic_DNA"/>
</dbReference>
<keyword evidence="2" id="KW-1185">Reference proteome</keyword>
<evidence type="ECO:0000313" key="1">
    <source>
        <dbReference type="EMBL" id="SET40412.1"/>
    </source>
</evidence>
<dbReference type="PANTHER" id="PTHR36441">
    <property type="entry name" value="HYPOTHETICAL CYTOSOLIC PROTEIN"/>
    <property type="match status" value="1"/>
</dbReference>
<dbReference type="SUPFAM" id="SSF103007">
    <property type="entry name" value="Hypothetical protein TT1725"/>
    <property type="match status" value="1"/>
</dbReference>
<reference evidence="2" key="1">
    <citation type="submission" date="2016-10" db="EMBL/GenBank/DDBJ databases">
        <authorList>
            <person name="Varghese N."/>
            <person name="Submissions S."/>
        </authorList>
    </citation>
    <scope>NUCLEOTIDE SEQUENCE [LARGE SCALE GENOMIC DNA]</scope>
    <source>
        <strain evidence="2">CGMCC 1.3566</strain>
    </source>
</reference>
<organism evidence="1 2">
    <name type="scientific">Salinibacillus kushneri</name>
    <dbReference type="NCBI Taxonomy" id="237682"/>
    <lineage>
        <taxon>Bacteria</taxon>
        <taxon>Bacillati</taxon>
        <taxon>Bacillota</taxon>
        <taxon>Bacilli</taxon>
        <taxon>Bacillales</taxon>
        <taxon>Bacillaceae</taxon>
        <taxon>Salinibacillus</taxon>
    </lineage>
</organism>
<gene>
    <name evidence="1" type="ORF">SAMN05421676_104309</name>
</gene>
<proteinExistence type="predicted"/>
<dbReference type="RefSeq" id="WP_093133889.1">
    <property type="nucleotide sequence ID" value="NZ_FOHJ01000004.1"/>
</dbReference>
<dbReference type="PANTHER" id="PTHR36441:SF1">
    <property type="entry name" value="DUF503 DOMAIN-CONTAINING PROTEIN"/>
    <property type="match status" value="1"/>
</dbReference>
<sequence length="92" mass="10975">MILYLEIECFIYDTQSLKQKRSVLKRLIHKIRHLFNVSISELDYQDLWQRTAIGIAHVSSDKIQAEKVLQEVLKVVDSFTELEVTHKQFEWL</sequence>
<dbReference type="OrthoDB" id="9809023at2"/>
<dbReference type="InterPro" id="IPR007546">
    <property type="entry name" value="DUF503"/>
</dbReference>
<evidence type="ECO:0008006" key="3">
    <source>
        <dbReference type="Google" id="ProtNLM"/>
    </source>
</evidence>
<protein>
    <recommendedName>
        <fullName evidence="3">YlxP-like protein</fullName>
    </recommendedName>
</protein>
<evidence type="ECO:0000313" key="2">
    <source>
        <dbReference type="Proteomes" id="UP000199095"/>
    </source>
</evidence>
<dbReference type="AlphaFoldDB" id="A0A1I0E6G5"/>
<dbReference type="Proteomes" id="UP000199095">
    <property type="component" value="Unassembled WGS sequence"/>
</dbReference>
<name>A0A1I0E6G5_9BACI</name>